<evidence type="ECO:0008006" key="3">
    <source>
        <dbReference type="Google" id="ProtNLM"/>
    </source>
</evidence>
<dbReference type="InterPro" id="IPR012341">
    <property type="entry name" value="6hp_glycosidase-like_sf"/>
</dbReference>
<comment type="caution">
    <text evidence="1">The sequence shown here is derived from an EMBL/GenBank/DDBJ whole genome shotgun (WGS) entry which is preliminary data.</text>
</comment>
<evidence type="ECO:0000313" key="1">
    <source>
        <dbReference type="EMBL" id="GCE20977.1"/>
    </source>
</evidence>
<dbReference type="PANTHER" id="PTHR34987:SF4">
    <property type="entry name" value="ALPHA-L-RHAMNOSIDASE C-TERMINAL DOMAIN-CONTAINING PROTEIN"/>
    <property type="match status" value="1"/>
</dbReference>
<dbReference type="EMBL" id="BIFS01000001">
    <property type="protein sequence ID" value="GCE20977.1"/>
    <property type="molecule type" value="Genomic_DNA"/>
</dbReference>
<gene>
    <name evidence="1" type="ORF">KDK_47770</name>
</gene>
<dbReference type="Proteomes" id="UP000287188">
    <property type="component" value="Unassembled WGS sequence"/>
</dbReference>
<dbReference type="GO" id="GO:0005975">
    <property type="term" value="P:carbohydrate metabolic process"/>
    <property type="evidence" value="ECO:0007669"/>
    <property type="project" value="InterPro"/>
</dbReference>
<accession>A0A402APD4</accession>
<evidence type="ECO:0000313" key="2">
    <source>
        <dbReference type="Proteomes" id="UP000287188"/>
    </source>
</evidence>
<organism evidence="1 2">
    <name type="scientific">Dictyobacter kobayashii</name>
    <dbReference type="NCBI Taxonomy" id="2014872"/>
    <lineage>
        <taxon>Bacteria</taxon>
        <taxon>Bacillati</taxon>
        <taxon>Chloroflexota</taxon>
        <taxon>Ktedonobacteria</taxon>
        <taxon>Ktedonobacterales</taxon>
        <taxon>Dictyobacteraceae</taxon>
        <taxon>Dictyobacter</taxon>
    </lineage>
</organism>
<dbReference type="Gene3D" id="1.50.10.10">
    <property type="match status" value="1"/>
</dbReference>
<dbReference type="AlphaFoldDB" id="A0A402APD4"/>
<keyword evidence="2" id="KW-1185">Reference proteome</keyword>
<dbReference type="RefSeq" id="WP_126552552.1">
    <property type="nucleotide sequence ID" value="NZ_BIFS01000001.1"/>
</dbReference>
<protein>
    <recommendedName>
        <fullName evidence="3">Alpha-L-rhamnosidase six-hairpin glycosidase domain-containing protein</fullName>
    </recommendedName>
</protein>
<sequence>MARVNFSQTAQRLTLSNGYIQIEFNCLHPQIDVIKADFTGTGSYGRNLAAQGEDALSRQGIVLERYDIQHPGIPSAGYASSLGIAAPLTINILEQTAAKVVVSITGIVDDLAEPLLTSSWRLTLAEAERSFQLDISVQPLRELTIAGICLTSYFSLPSVYGLFERGVVQRMQSPLACFASMDRLHYFYALGKGGCVDIITPEQQKVVLLNADQAFYSSGLQQVLAGTFPTCDQWSPNDWSLAEPLSIKPGQLWQASTRIGANNYDFPVAHLPLATRMPFAELRTFYTAIYATTVGSLVSYEFQGEVSPTLAAPEHGYASLFNFFDPDAWESVCVLLYAGDPYLQNEARKLIERSGAAMLPSGQIPHHFNADEPLYQAISGAIQTGPNIFWISAALQYAKVSGDRAWLQAQMSQLERALTFLLDRYDARVQLINAPGPLWIDVFIRHDYASDTNAFMVGLLRDMADAEDFLGQPGCAQELRTLADNIIAGMNAHLWSGDHYITQRAVDGSERDFVDYDANLLAVAFGIAIDERAAAILARIDSGPCTHSRATYVSERYYGPEDCYLGNTGDSRITMGRIGWADGHARGAVGDIDTLEQKIIEPLRSDLFSATWLAERYDCQGYNVRSPFYHEYPEVLVMLLREVVFGIRLQLGEVVIHPYTQTNYHYQIGNIQVDFSPRSIYLSLPEAGERRFTIYHVLPQASYRIQTKERTQEATTGSDGILRFVSASSSRIVITLL</sequence>
<dbReference type="OrthoDB" id="49490at2"/>
<dbReference type="InterPro" id="IPR008928">
    <property type="entry name" value="6-hairpin_glycosidase_sf"/>
</dbReference>
<dbReference type="SUPFAM" id="SSF48208">
    <property type="entry name" value="Six-hairpin glycosidases"/>
    <property type="match status" value="1"/>
</dbReference>
<dbReference type="PANTHER" id="PTHR34987">
    <property type="entry name" value="C, PUTATIVE (AFU_ORTHOLOGUE AFUA_3G02880)-RELATED"/>
    <property type="match status" value="1"/>
</dbReference>
<proteinExistence type="predicted"/>
<reference evidence="2" key="1">
    <citation type="submission" date="2018-12" db="EMBL/GenBank/DDBJ databases">
        <title>Tengunoibacter tsumagoiensis gen. nov., sp. nov., Dictyobacter kobayashii sp. nov., D. alpinus sp. nov., and D. joshuensis sp. nov. and description of Dictyobacteraceae fam. nov. within the order Ktedonobacterales isolated from Tengu-no-mugimeshi.</title>
        <authorList>
            <person name="Wang C.M."/>
            <person name="Zheng Y."/>
            <person name="Sakai Y."/>
            <person name="Toyoda A."/>
            <person name="Minakuchi Y."/>
            <person name="Abe K."/>
            <person name="Yokota A."/>
            <person name="Yabe S."/>
        </authorList>
    </citation>
    <scope>NUCLEOTIDE SEQUENCE [LARGE SCALE GENOMIC DNA]</scope>
    <source>
        <strain evidence="2">Uno11</strain>
    </source>
</reference>
<name>A0A402APD4_9CHLR</name>